<dbReference type="OrthoDB" id="2151789at2759"/>
<proteinExistence type="inferred from homology"/>
<comment type="caution">
    <text evidence="7">The sequence shown here is derived from an EMBL/GenBank/DDBJ whole genome shotgun (WGS) entry which is preliminary data.</text>
</comment>
<dbReference type="Proteomes" id="UP000756921">
    <property type="component" value="Unassembled WGS sequence"/>
</dbReference>
<accession>A0A9P6KK99</accession>
<gene>
    <name evidence="7" type="ORF">PMIN01_12250</name>
</gene>
<keyword evidence="4" id="KW-0560">Oxidoreductase</keyword>
<name>A0A9P6KK99_9PLEO</name>
<feature type="signal peptide" evidence="5">
    <location>
        <begin position="1"/>
        <end position="23"/>
    </location>
</feature>
<dbReference type="PANTHER" id="PTHR42973">
    <property type="entry name" value="BINDING OXIDOREDUCTASE, PUTATIVE (AFU_ORTHOLOGUE AFUA_1G17690)-RELATED"/>
    <property type="match status" value="1"/>
</dbReference>
<dbReference type="InterPro" id="IPR016167">
    <property type="entry name" value="FAD-bd_PCMH_sub1"/>
</dbReference>
<evidence type="ECO:0000256" key="1">
    <source>
        <dbReference type="ARBA" id="ARBA00005466"/>
    </source>
</evidence>
<dbReference type="InterPro" id="IPR050416">
    <property type="entry name" value="FAD-linked_Oxidoreductase"/>
</dbReference>
<evidence type="ECO:0000256" key="3">
    <source>
        <dbReference type="ARBA" id="ARBA00022827"/>
    </source>
</evidence>
<comment type="similarity">
    <text evidence="1">Belongs to the oxygen-dependent FAD-linked oxidoreductase family.</text>
</comment>
<dbReference type="PROSITE" id="PS51387">
    <property type="entry name" value="FAD_PCMH"/>
    <property type="match status" value="1"/>
</dbReference>
<dbReference type="InterPro" id="IPR036318">
    <property type="entry name" value="FAD-bd_PCMH-like_sf"/>
</dbReference>
<dbReference type="GO" id="GO:0016491">
    <property type="term" value="F:oxidoreductase activity"/>
    <property type="evidence" value="ECO:0007669"/>
    <property type="project" value="UniProtKB-KW"/>
</dbReference>
<reference evidence="7" key="1">
    <citation type="journal article" date="2020" name="Mol. Plant Microbe Interact.">
        <title>Genome Sequence of the Biocontrol Agent Coniothyrium minitans strain Conio (IMI 134523).</title>
        <authorList>
            <person name="Patel D."/>
            <person name="Shittu T.A."/>
            <person name="Baroncelli R."/>
            <person name="Muthumeenakshi S."/>
            <person name="Osborne T.H."/>
            <person name="Janganan T.K."/>
            <person name="Sreenivasaprasad S."/>
        </authorList>
    </citation>
    <scope>NUCLEOTIDE SEQUENCE</scope>
    <source>
        <strain evidence="7">Conio</strain>
    </source>
</reference>
<dbReference type="Gene3D" id="3.40.462.20">
    <property type="match status" value="1"/>
</dbReference>
<evidence type="ECO:0000256" key="2">
    <source>
        <dbReference type="ARBA" id="ARBA00022630"/>
    </source>
</evidence>
<keyword evidence="5" id="KW-0732">Signal</keyword>
<dbReference type="InterPro" id="IPR006094">
    <property type="entry name" value="Oxid_FAD_bind_N"/>
</dbReference>
<dbReference type="Gene3D" id="3.30.43.10">
    <property type="entry name" value="Uridine Diphospho-n-acetylenolpyruvylglucosamine Reductase, domain 2"/>
    <property type="match status" value="1"/>
</dbReference>
<keyword evidence="8" id="KW-1185">Reference proteome</keyword>
<dbReference type="AlphaFoldDB" id="A0A9P6KK99"/>
<evidence type="ECO:0000259" key="6">
    <source>
        <dbReference type="PROSITE" id="PS51387"/>
    </source>
</evidence>
<feature type="chain" id="PRO_5040375782" evidence="5">
    <location>
        <begin position="24"/>
        <end position="519"/>
    </location>
</feature>
<evidence type="ECO:0000313" key="7">
    <source>
        <dbReference type="EMBL" id="KAF9729386.1"/>
    </source>
</evidence>
<evidence type="ECO:0000256" key="5">
    <source>
        <dbReference type="SAM" id="SignalP"/>
    </source>
</evidence>
<keyword evidence="2" id="KW-0285">Flavoprotein</keyword>
<dbReference type="PANTHER" id="PTHR42973:SF53">
    <property type="entry name" value="FAD-BINDING PCMH-TYPE DOMAIN-CONTAINING PROTEIN-RELATED"/>
    <property type="match status" value="1"/>
</dbReference>
<sequence>MAILRSIFVVVLASLSAAAAAAAGRDSRSVCLLSDGERVKGACAVLRRGFPGQVLLPGEAEYGGEATALWDQAAWLQPGCIFTPFTAKSLARGVAILVERNVTFTARSGGHMPVAGHASLDDGVMVATTHLTEKTLVRKPNPYGTDYLRAGPAFRWLEVYSFLEQHGLTTAGGRVSSVGSSLLLGGGLSYFSSAHGWAANNVVNFELALANGSLVDVNARTAPDLFWALKGGSSNYGIVTRYDLRVVPLGRVFGGTVTWAGEHTQRYLDAQTAFILPGGGAEDDRAAIMPNFGYNPSTGQNSSGTVFVFNGTDANPAALRNLTSIPTTSGSVAVQRFSEVVASTAGYAARDRRWSFYATAVKSAPATMDLLYRHMRTQADALLPGVNATVGAAVQPITVSHLTAARQRGGDALDLDPARGPFVIALFYGNWFDPALDARIRAWTLATIAAVEKDAKRRGLDYPWVFLNDAGQAQDPIGTYGYGASVRRMRAVARRYDPQGVFQRNVPGFKLGSELHSGC</sequence>
<dbReference type="EMBL" id="WJXW01000016">
    <property type="protein sequence ID" value="KAF9729386.1"/>
    <property type="molecule type" value="Genomic_DNA"/>
</dbReference>
<feature type="domain" description="FAD-binding PCMH-type" evidence="6">
    <location>
        <begin position="74"/>
        <end position="249"/>
    </location>
</feature>
<evidence type="ECO:0000256" key="4">
    <source>
        <dbReference type="ARBA" id="ARBA00023002"/>
    </source>
</evidence>
<dbReference type="Pfam" id="PF01565">
    <property type="entry name" value="FAD_binding_4"/>
    <property type="match status" value="1"/>
</dbReference>
<dbReference type="InterPro" id="IPR016169">
    <property type="entry name" value="FAD-bd_PCMH_sub2"/>
</dbReference>
<dbReference type="GO" id="GO:0071949">
    <property type="term" value="F:FAD binding"/>
    <property type="evidence" value="ECO:0007669"/>
    <property type="project" value="InterPro"/>
</dbReference>
<protein>
    <submittedName>
        <fullName evidence="7">FAD binding domain-containing protein</fullName>
    </submittedName>
</protein>
<dbReference type="InterPro" id="IPR016166">
    <property type="entry name" value="FAD-bd_PCMH"/>
</dbReference>
<dbReference type="Gene3D" id="3.30.465.10">
    <property type="match status" value="1"/>
</dbReference>
<keyword evidence="3" id="KW-0274">FAD</keyword>
<organism evidence="7 8">
    <name type="scientific">Paraphaeosphaeria minitans</name>
    <dbReference type="NCBI Taxonomy" id="565426"/>
    <lineage>
        <taxon>Eukaryota</taxon>
        <taxon>Fungi</taxon>
        <taxon>Dikarya</taxon>
        <taxon>Ascomycota</taxon>
        <taxon>Pezizomycotina</taxon>
        <taxon>Dothideomycetes</taxon>
        <taxon>Pleosporomycetidae</taxon>
        <taxon>Pleosporales</taxon>
        <taxon>Massarineae</taxon>
        <taxon>Didymosphaeriaceae</taxon>
        <taxon>Paraphaeosphaeria</taxon>
    </lineage>
</organism>
<evidence type="ECO:0000313" key="8">
    <source>
        <dbReference type="Proteomes" id="UP000756921"/>
    </source>
</evidence>
<dbReference type="SUPFAM" id="SSF56176">
    <property type="entry name" value="FAD-binding/transporter-associated domain-like"/>
    <property type="match status" value="1"/>
</dbReference>